<keyword evidence="1" id="KW-0645">Protease</keyword>
<dbReference type="Proteomes" id="UP000031847">
    <property type="component" value="Unassembled WGS sequence"/>
</dbReference>
<dbReference type="GO" id="GO:0006508">
    <property type="term" value="P:proteolysis"/>
    <property type="evidence" value="ECO:0007669"/>
    <property type="project" value="UniProtKB-KW"/>
</dbReference>
<proteinExistence type="predicted"/>
<reference evidence="1 2" key="1">
    <citation type="submission" date="2015-01" db="EMBL/GenBank/DDBJ databases">
        <title>Lactococcus lactis subsp.lactis JCM 5805 whole genome shotgun sequence.</title>
        <authorList>
            <person name="Fujii T."/>
            <person name="Tomita Y."/>
            <person name="Ikushima S."/>
            <person name="Fujiwara D."/>
        </authorList>
    </citation>
    <scope>NUCLEOTIDE SEQUENCE [LARGE SCALE GENOMIC DNA]</scope>
    <source>
        <strain evidence="1 2">JCM 5805</strain>
    </source>
</reference>
<accession>A0A0B8R1I9</accession>
<comment type="caution">
    <text evidence="1">The sequence shown here is derived from an EMBL/GenBank/DDBJ whole genome shotgun (WGS) entry which is preliminary data.</text>
</comment>
<protein>
    <submittedName>
        <fullName evidence="1">Protease subunit of ATP-dependent Clp proteases</fullName>
    </submittedName>
</protein>
<organism evidence="1 2">
    <name type="scientific">Lactococcus lactis subsp. lactis</name>
    <name type="common">Streptococcus lactis</name>
    <dbReference type="NCBI Taxonomy" id="1360"/>
    <lineage>
        <taxon>Bacteria</taxon>
        <taxon>Bacillati</taxon>
        <taxon>Bacillota</taxon>
        <taxon>Bacilli</taxon>
        <taxon>Lactobacillales</taxon>
        <taxon>Streptococcaceae</taxon>
        <taxon>Lactococcus</taxon>
    </lineage>
</organism>
<evidence type="ECO:0000313" key="1">
    <source>
        <dbReference type="EMBL" id="GAM81038.1"/>
    </source>
</evidence>
<dbReference type="InterPro" id="IPR025902">
    <property type="entry name" value="LssY-like-C_dom"/>
</dbReference>
<dbReference type="EMBL" id="BBSI01000033">
    <property type="protein sequence ID" value="GAM81038.1"/>
    <property type="molecule type" value="Genomic_DNA"/>
</dbReference>
<dbReference type="Pfam" id="PF14067">
    <property type="entry name" value="LssY_C"/>
    <property type="match status" value="1"/>
</dbReference>
<dbReference type="GO" id="GO:0008233">
    <property type="term" value="F:peptidase activity"/>
    <property type="evidence" value="ECO:0007669"/>
    <property type="project" value="UniProtKB-KW"/>
</dbReference>
<sequence>MISMDQKTKIINFTARTFRVLVAVVFGYTIYDLFFRELLTRKIHIFLYIVTWLILSYLIIPNITKIITKIYLPEYFIGRSRTSDGVLGDSVNLLIDGSKEDIEAAFLGMGWTKSDKITLRSSLKIIKSSLLHQSYPTAPVSSLFLFSKKQDLAFEKEIAGSPKQRHHIRLWETPQDYYLPGGVKSDWVCAASLDIGIRFSLFTGQITHRIDENIDEERNLIANELIEHGLVEERKLYTHFTNPYRSRNGGGDKISTDGSLVYLKLRKKPNKR</sequence>
<keyword evidence="1" id="KW-0378">Hydrolase</keyword>
<name>A0A0B8R1I9_LACLL</name>
<dbReference type="AlphaFoldDB" id="A0A0B8R1I9"/>
<evidence type="ECO:0000313" key="2">
    <source>
        <dbReference type="Proteomes" id="UP000031847"/>
    </source>
</evidence>
<gene>
    <name evidence="1" type="ORF">JCM5805K_2154</name>
</gene>
<dbReference type="RefSeq" id="WP_025016956.1">
    <property type="nucleotide sequence ID" value="NZ_BAABQR010000006.1"/>
</dbReference>